<comment type="caution">
    <text evidence="1">The sequence shown here is derived from an EMBL/GenBank/DDBJ whole genome shotgun (WGS) entry which is preliminary data.</text>
</comment>
<organism evidence="1 2">
    <name type="scientific">Vibrio owensii CAIM 1854 = LMG 25443</name>
    <dbReference type="NCBI Taxonomy" id="1229493"/>
    <lineage>
        <taxon>Bacteria</taxon>
        <taxon>Pseudomonadati</taxon>
        <taxon>Pseudomonadota</taxon>
        <taxon>Gammaproteobacteria</taxon>
        <taxon>Vibrionales</taxon>
        <taxon>Vibrionaceae</taxon>
        <taxon>Vibrio</taxon>
    </lineage>
</organism>
<name>A0A0C1WAE2_9VIBR</name>
<dbReference type="PATRIC" id="fig|1229493.5.peg.1120"/>
<sequence>MAAIKLHDCRNQARYIKRLSQLFAIASKRVILPSDDYAISVPDRFDLKDVTRKDGWHGNSISLHLSRHVPLSDPEQYHAELRLFENGESSNSEKRAQGMLFLRYGVRYNFESRDLMASIQERFSYERSLSAVLRNLVNLMNEQITAHQKELAAKETPVQLYNIVEEVEGEDDIVLEKGLTLSEAESKLCWHLNHDADAFIQDEN</sequence>
<reference evidence="1 2" key="1">
    <citation type="submission" date="2014-07" db="EMBL/GenBank/DDBJ databases">
        <title>Unique and conserved regions in Vibrio harveyi and related species in comparison with the shrimp pathogen Vibrio harveyi CAIM 1792.</title>
        <authorList>
            <person name="Espinoza-Valles I."/>
            <person name="Vora G."/>
            <person name="Leekitcharoenphon P."/>
            <person name="Ussery D."/>
            <person name="Hoj L."/>
            <person name="Gomez-Gil B."/>
        </authorList>
    </citation>
    <scope>NUCLEOTIDE SEQUENCE [LARGE SCALE GENOMIC DNA]</scope>
    <source>
        <strain evidence="2">CAIM 1854 / LMG 25443</strain>
    </source>
</reference>
<accession>A0A0C1WAE2</accession>
<evidence type="ECO:0000313" key="1">
    <source>
        <dbReference type="EMBL" id="KIF53282.1"/>
    </source>
</evidence>
<dbReference type="Proteomes" id="UP000031586">
    <property type="component" value="Unassembled WGS sequence"/>
</dbReference>
<evidence type="ECO:0000313" key="2">
    <source>
        <dbReference type="Proteomes" id="UP000031586"/>
    </source>
</evidence>
<dbReference type="EMBL" id="JPRD01000015">
    <property type="protein sequence ID" value="KIF53282.1"/>
    <property type="molecule type" value="Genomic_DNA"/>
</dbReference>
<proteinExistence type="predicted"/>
<dbReference type="RefSeq" id="WP_020194478.1">
    <property type="nucleotide sequence ID" value="NZ_BAOH01000005.1"/>
</dbReference>
<gene>
    <name evidence="1" type="ORF">H735_10185</name>
</gene>
<protein>
    <submittedName>
        <fullName evidence="1">Uncharacterized protein</fullName>
    </submittedName>
</protein>
<dbReference type="AlphaFoldDB" id="A0A0C1WAE2"/>